<sequence length="288" mass="33461">MSNFKKWLKAVFSEEFRTNSFSLKFPNTELFSESPWFPPALFIIYRLVVTSCCVIFTVESVYNTPSYLWLVQFDNWSISTVCLYFVLTTLLLIYYTTKTWRDNNIEKTKLDEPRAEKGCVDDEQGENESELLWAASEGGEEEDCEDKLPCYHKIVWLLQTIAANSILVVTFCYVLLEEQLNALVLSVYLSFSVFMIADAIFSFAPIRLLHVVYSYVFTLAYVFVVVGYYFVVVDSQMPGMPRFVNRIQGPFSSVMVSLILILGQPLFQMLYFTIHKLNCLAYFKYYGY</sequence>
<evidence type="ECO:0000313" key="3">
    <source>
        <dbReference type="Proteomes" id="UP001163046"/>
    </source>
</evidence>
<feature type="transmembrane region" description="Helical" evidence="1">
    <location>
        <begin position="40"/>
        <end position="58"/>
    </location>
</feature>
<dbReference type="PANTHER" id="PTHR12242">
    <property type="entry name" value="OS02G0130600 PROTEIN-RELATED"/>
    <property type="match status" value="1"/>
</dbReference>
<dbReference type="OrthoDB" id="5980168at2759"/>
<feature type="transmembrane region" description="Helical" evidence="1">
    <location>
        <begin position="182"/>
        <end position="204"/>
    </location>
</feature>
<dbReference type="AlphaFoldDB" id="A0A9X0D3X9"/>
<feature type="transmembrane region" description="Helical" evidence="1">
    <location>
        <begin position="251"/>
        <end position="274"/>
    </location>
</feature>
<dbReference type="EMBL" id="MU825880">
    <property type="protein sequence ID" value="KAJ7385631.1"/>
    <property type="molecule type" value="Genomic_DNA"/>
</dbReference>
<dbReference type="PANTHER" id="PTHR12242:SF45">
    <property type="entry name" value="MARVEL DOMAIN-CONTAINING PROTEIN"/>
    <property type="match status" value="1"/>
</dbReference>
<accession>A0A9X0D3X9</accession>
<protein>
    <submittedName>
        <fullName evidence="2">Uncharacterized protein</fullName>
    </submittedName>
</protein>
<dbReference type="Proteomes" id="UP001163046">
    <property type="component" value="Unassembled WGS sequence"/>
</dbReference>
<keyword evidence="1" id="KW-1133">Transmembrane helix</keyword>
<reference evidence="2" key="1">
    <citation type="submission" date="2023-01" db="EMBL/GenBank/DDBJ databases">
        <title>Genome assembly of the deep-sea coral Lophelia pertusa.</title>
        <authorList>
            <person name="Herrera S."/>
            <person name="Cordes E."/>
        </authorList>
    </citation>
    <scope>NUCLEOTIDE SEQUENCE</scope>
    <source>
        <strain evidence="2">USNM1676648</strain>
        <tissue evidence="2">Polyp</tissue>
    </source>
</reference>
<evidence type="ECO:0000256" key="1">
    <source>
        <dbReference type="SAM" id="Phobius"/>
    </source>
</evidence>
<keyword evidence="1" id="KW-0812">Transmembrane</keyword>
<keyword evidence="3" id="KW-1185">Reference proteome</keyword>
<feature type="transmembrane region" description="Helical" evidence="1">
    <location>
        <begin position="154"/>
        <end position="176"/>
    </location>
</feature>
<name>A0A9X0D3X9_9CNID</name>
<organism evidence="2 3">
    <name type="scientific">Desmophyllum pertusum</name>
    <dbReference type="NCBI Taxonomy" id="174260"/>
    <lineage>
        <taxon>Eukaryota</taxon>
        <taxon>Metazoa</taxon>
        <taxon>Cnidaria</taxon>
        <taxon>Anthozoa</taxon>
        <taxon>Hexacorallia</taxon>
        <taxon>Scleractinia</taxon>
        <taxon>Caryophylliina</taxon>
        <taxon>Caryophylliidae</taxon>
        <taxon>Desmophyllum</taxon>
    </lineage>
</organism>
<gene>
    <name evidence="2" type="ORF">OS493_015220</name>
</gene>
<feature type="transmembrane region" description="Helical" evidence="1">
    <location>
        <begin position="211"/>
        <end position="231"/>
    </location>
</feature>
<comment type="caution">
    <text evidence="2">The sequence shown here is derived from an EMBL/GenBank/DDBJ whole genome shotgun (WGS) entry which is preliminary data.</text>
</comment>
<feature type="transmembrane region" description="Helical" evidence="1">
    <location>
        <begin position="78"/>
        <end position="97"/>
    </location>
</feature>
<keyword evidence="1" id="KW-0472">Membrane</keyword>
<evidence type="ECO:0000313" key="2">
    <source>
        <dbReference type="EMBL" id="KAJ7385631.1"/>
    </source>
</evidence>
<proteinExistence type="predicted"/>
<dbReference type="GO" id="GO:0016020">
    <property type="term" value="C:membrane"/>
    <property type="evidence" value="ECO:0007669"/>
    <property type="project" value="TreeGrafter"/>
</dbReference>